<gene>
    <name evidence="2" type="ORF">CRENBAI_022078</name>
</gene>
<evidence type="ECO:0000313" key="2">
    <source>
        <dbReference type="EMBL" id="KAK5601684.1"/>
    </source>
</evidence>
<dbReference type="AlphaFoldDB" id="A0AAV9QYV4"/>
<dbReference type="Proteomes" id="UP001311232">
    <property type="component" value="Unassembled WGS sequence"/>
</dbReference>
<dbReference type="EMBL" id="JAHHUM010002655">
    <property type="protein sequence ID" value="KAK5601684.1"/>
    <property type="molecule type" value="Genomic_DNA"/>
</dbReference>
<accession>A0AAV9QYV4</accession>
<sequence length="127" mass="14366">LMEFKRKFNMEDSPSPPALSNYSSMRLCSTNQRQVCISPPANHPSRLRFKRSSSTEPSVLQLNFDPPPPHLHHLASKLFPNLVRPPLHHQDRIPGGKTSLNLTLRCSFKRMSFSAFTSSTGIRAPKK</sequence>
<keyword evidence="3" id="KW-1185">Reference proteome</keyword>
<evidence type="ECO:0000256" key="1">
    <source>
        <dbReference type="SAM" id="MobiDB-lite"/>
    </source>
</evidence>
<protein>
    <submittedName>
        <fullName evidence="2">Uncharacterized protein</fullName>
    </submittedName>
</protein>
<proteinExistence type="predicted"/>
<feature type="non-terminal residue" evidence="2">
    <location>
        <position position="1"/>
    </location>
</feature>
<feature type="region of interest" description="Disordered" evidence="1">
    <location>
        <begin position="1"/>
        <end position="22"/>
    </location>
</feature>
<comment type="caution">
    <text evidence="2">The sequence shown here is derived from an EMBL/GenBank/DDBJ whole genome shotgun (WGS) entry which is preliminary data.</text>
</comment>
<organism evidence="2 3">
    <name type="scientific">Crenichthys baileyi</name>
    <name type="common">White River springfish</name>
    <dbReference type="NCBI Taxonomy" id="28760"/>
    <lineage>
        <taxon>Eukaryota</taxon>
        <taxon>Metazoa</taxon>
        <taxon>Chordata</taxon>
        <taxon>Craniata</taxon>
        <taxon>Vertebrata</taxon>
        <taxon>Euteleostomi</taxon>
        <taxon>Actinopterygii</taxon>
        <taxon>Neopterygii</taxon>
        <taxon>Teleostei</taxon>
        <taxon>Neoteleostei</taxon>
        <taxon>Acanthomorphata</taxon>
        <taxon>Ovalentaria</taxon>
        <taxon>Atherinomorphae</taxon>
        <taxon>Cyprinodontiformes</taxon>
        <taxon>Goodeidae</taxon>
        <taxon>Crenichthys</taxon>
    </lineage>
</organism>
<name>A0AAV9QYV4_9TELE</name>
<evidence type="ECO:0000313" key="3">
    <source>
        <dbReference type="Proteomes" id="UP001311232"/>
    </source>
</evidence>
<feature type="compositionally biased region" description="Basic and acidic residues" evidence="1">
    <location>
        <begin position="1"/>
        <end position="10"/>
    </location>
</feature>
<reference evidence="2 3" key="1">
    <citation type="submission" date="2021-06" db="EMBL/GenBank/DDBJ databases">
        <authorList>
            <person name="Palmer J.M."/>
        </authorList>
    </citation>
    <scope>NUCLEOTIDE SEQUENCE [LARGE SCALE GENOMIC DNA]</scope>
    <source>
        <strain evidence="2 3">MEX-2019</strain>
        <tissue evidence="2">Muscle</tissue>
    </source>
</reference>